<evidence type="ECO:0000256" key="3">
    <source>
        <dbReference type="ARBA" id="ARBA00022679"/>
    </source>
</evidence>
<dbReference type="GO" id="GO:0043772">
    <property type="term" value="F:acyl-phosphate glycerol-3-phosphate acyltransferase activity"/>
    <property type="evidence" value="ECO:0007669"/>
    <property type="project" value="InterPro"/>
</dbReference>
<proteinExistence type="inferred from homology"/>
<dbReference type="PANTHER" id="PTHR30309:SF0">
    <property type="entry name" value="GLYCEROL-3-PHOSPHATE ACYLTRANSFERASE-RELATED"/>
    <property type="match status" value="1"/>
</dbReference>
<feature type="non-terminal residue" evidence="11">
    <location>
        <position position="204"/>
    </location>
</feature>
<sequence length="204" mass="22520">MIVMIYIILGFFLGSIPFGLIVGKIWLGTDVRQQGSGNIGMTNVMRIGGKGPGVLTFVLDFLKGWLAVFLAASALNPEETQTQYTIIFLSAVAFSAVCGHIFSIFLHFKGGKGVSTLFGSLAALYFEIALICAIIWVLMFLLKKISSLSALTMLIIMPWLFLLMPWIKEVPFSGYQFIIMIALSGLMIYKHQENIVRLLKGKEG</sequence>
<organism evidence="11">
    <name type="scientific">marine metagenome</name>
    <dbReference type="NCBI Taxonomy" id="408172"/>
    <lineage>
        <taxon>unclassified sequences</taxon>
        <taxon>metagenomes</taxon>
        <taxon>ecological metagenomes</taxon>
    </lineage>
</organism>
<dbReference type="PANTHER" id="PTHR30309">
    <property type="entry name" value="INNER MEMBRANE PROTEIN YGIH"/>
    <property type="match status" value="1"/>
</dbReference>
<name>A0A382J5Z3_9ZZZZ</name>
<keyword evidence="1" id="KW-1003">Cell membrane</keyword>
<evidence type="ECO:0000256" key="6">
    <source>
        <dbReference type="ARBA" id="ARBA00023098"/>
    </source>
</evidence>
<protein>
    <submittedName>
        <fullName evidence="11">Uncharacterized protein</fullName>
    </submittedName>
</protein>
<dbReference type="HAMAP" id="MF_01043">
    <property type="entry name" value="PlsY"/>
    <property type="match status" value="1"/>
</dbReference>
<gene>
    <name evidence="11" type="ORF">METZ01_LOCUS260314</name>
</gene>
<feature type="transmembrane region" description="Helical" evidence="10">
    <location>
        <begin position="7"/>
        <end position="27"/>
    </location>
</feature>
<dbReference type="Pfam" id="PF02660">
    <property type="entry name" value="G3P_acyltransf"/>
    <property type="match status" value="1"/>
</dbReference>
<keyword evidence="7 10" id="KW-0472">Membrane</keyword>
<dbReference type="SMART" id="SM01207">
    <property type="entry name" value="G3P_acyltransf"/>
    <property type="match status" value="1"/>
</dbReference>
<evidence type="ECO:0000313" key="11">
    <source>
        <dbReference type="EMBL" id="SVC07460.1"/>
    </source>
</evidence>
<reference evidence="11" key="1">
    <citation type="submission" date="2018-05" db="EMBL/GenBank/DDBJ databases">
        <authorList>
            <person name="Lanie J.A."/>
            <person name="Ng W.-L."/>
            <person name="Kazmierczak K.M."/>
            <person name="Andrzejewski T.M."/>
            <person name="Davidsen T.M."/>
            <person name="Wayne K.J."/>
            <person name="Tettelin H."/>
            <person name="Glass J.I."/>
            <person name="Rusch D."/>
            <person name="Podicherti R."/>
            <person name="Tsui H.-C.T."/>
            <person name="Winkler M.E."/>
        </authorList>
    </citation>
    <scope>NUCLEOTIDE SEQUENCE</scope>
</reference>
<dbReference type="EMBL" id="UINC01072075">
    <property type="protein sequence ID" value="SVC07460.1"/>
    <property type="molecule type" value="Genomic_DNA"/>
</dbReference>
<keyword evidence="3" id="KW-0808">Transferase</keyword>
<keyword evidence="8" id="KW-0594">Phospholipid biosynthesis</keyword>
<evidence type="ECO:0000256" key="4">
    <source>
        <dbReference type="ARBA" id="ARBA00022692"/>
    </source>
</evidence>
<dbReference type="GO" id="GO:0008654">
    <property type="term" value="P:phospholipid biosynthetic process"/>
    <property type="evidence" value="ECO:0007669"/>
    <property type="project" value="UniProtKB-KW"/>
</dbReference>
<evidence type="ECO:0000256" key="10">
    <source>
        <dbReference type="SAM" id="Phobius"/>
    </source>
</evidence>
<keyword evidence="2" id="KW-0444">Lipid biosynthesis</keyword>
<feature type="transmembrane region" description="Helical" evidence="10">
    <location>
        <begin position="148"/>
        <end position="167"/>
    </location>
</feature>
<evidence type="ECO:0000256" key="1">
    <source>
        <dbReference type="ARBA" id="ARBA00022475"/>
    </source>
</evidence>
<keyword evidence="9" id="KW-1208">Phospholipid metabolism</keyword>
<dbReference type="GO" id="GO:0005886">
    <property type="term" value="C:plasma membrane"/>
    <property type="evidence" value="ECO:0007669"/>
    <property type="project" value="InterPro"/>
</dbReference>
<evidence type="ECO:0000256" key="7">
    <source>
        <dbReference type="ARBA" id="ARBA00023136"/>
    </source>
</evidence>
<dbReference type="InterPro" id="IPR003811">
    <property type="entry name" value="G3P_acylTferase_PlsY"/>
</dbReference>
<evidence type="ECO:0000256" key="9">
    <source>
        <dbReference type="ARBA" id="ARBA00023264"/>
    </source>
</evidence>
<feature type="transmembrane region" description="Helical" evidence="10">
    <location>
        <begin position="173"/>
        <end position="189"/>
    </location>
</feature>
<dbReference type="NCBIfam" id="TIGR00023">
    <property type="entry name" value="glycerol-3-phosphate 1-O-acyltransferase PlsY"/>
    <property type="match status" value="1"/>
</dbReference>
<keyword evidence="5 10" id="KW-1133">Transmembrane helix</keyword>
<feature type="transmembrane region" description="Helical" evidence="10">
    <location>
        <begin position="117"/>
        <end position="141"/>
    </location>
</feature>
<keyword evidence="4 10" id="KW-0812">Transmembrane</keyword>
<keyword evidence="6" id="KW-0443">Lipid metabolism</keyword>
<feature type="transmembrane region" description="Helical" evidence="10">
    <location>
        <begin position="53"/>
        <end position="72"/>
    </location>
</feature>
<accession>A0A382J5Z3</accession>
<feature type="transmembrane region" description="Helical" evidence="10">
    <location>
        <begin position="84"/>
        <end position="105"/>
    </location>
</feature>
<evidence type="ECO:0000256" key="5">
    <source>
        <dbReference type="ARBA" id="ARBA00022989"/>
    </source>
</evidence>
<evidence type="ECO:0000256" key="2">
    <source>
        <dbReference type="ARBA" id="ARBA00022516"/>
    </source>
</evidence>
<dbReference type="AlphaFoldDB" id="A0A382J5Z3"/>
<evidence type="ECO:0000256" key="8">
    <source>
        <dbReference type="ARBA" id="ARBA00023209"/>
    </source>
</evidence>